<organism evidence="1 2">
    <name type="scientific">Pararge aegeria aegeria</name>
    <dbReference type="NCBI Taxonomy" id="348720"/>
    <lineage>
        <taxon>Eukaryota</taxon>
        <taxon>Metazoa</taxon>
        <taxon>Ecdysozoa</taxon>
        <taxon>Arthropoda</taxon>
        <taxon>Hexapoda</taxon>
        <taxon>Insecta</taxon>
        <taxon>Pterygota</taxon>
        <taxon>Neoptera</taxon>
        <taxon>Endopterygota</taxon>
        <taxon>Lepidoptera</taxon>
        <taxon>Glossata</taxon>
        <taxon>Ditrysia</taxon>
        <taxon>Papilionoidea</taxon>
        <taxon>Nymphalidae</taxon>
        <taxon>Satyrinae</taxon>
        <taxon>Satyrini</taxon>
        <taxon>Parargina</taxon>
        <taxon>Pararge</taxon>
    </lineage>
</organism>
<dbReference type="AlphaFoldDB" id="A0A8S4RWW7"/>
<dbReference type="EMBL" id="CAKXAJ010025707">
    <property type="protein sequence ID" value="CAH2242941.1"/>
    <property type="molecule type" value="Genomic_DNA"/>
</dbReference>
<dbReference type="Proteomes" id="UP000838756">
    <property type="component" value="Unassembled WGS sequence"/>
</dbReference>
<evidence type="ECO:0000313" key="2">
    <source>
        <dbReference type="Proteomes" id="UP000838756"/>
    </source>
</evidence>
<sequence>MELRYEYIYVNKSEMREREREISVGELEIPQRVSKIKWQWAGHVAWRTDRRWGLKLLELAPNEVEDDIRRVAGSRWRQAAQDRGFWNSLQKTYVQQWTSIG</sequence>
<name>A0A8S4RWW7_9NEOP</name>
<comment type="caution">
    <text evidence="1">The sequence shown here is derived from an EMBL/GenBank/DDBJ whole genome shotgun (WGS) entry which is preliminary data.</text>
</comment>
<accession>A0A8S4RWW7</accession>
<reference evidence="1" key="1">
    <citation type="submission" date="2022-03" db="EMBL/GenBank/DDBJ databases">
        <authorList>
            <person name="Lindestad O."/>
        </authorList>
    </citation>
    <scope>NUCLEOTIDE SEQUENCE</scope>
</reference>
<dbReference type="OrthoDB" id="407509at2759"/>
<keyword evidence="2" id="KW-1185">Reference proteome</keyword>
<gene>
    <name evidence="1" type="primary">jg14509</name>
    <name evidence="1" type="ORF">PAEG_LOCUS19157</name>
</gene>
<proteinExistence type="predicted"/>
<evidence type="ECO:0000313" key="1">
    <source>
        <dbReference type="EMBL" id="CAH2242941.1"/>
    </source>
</evidence>
<protein>
    <submittedName>
        <fullName evidence="1">Jg14509 protein</fullName>
    </submittedName>
</protein>